<evidence type="ECO:0000313" key="1">
    <source>
        <dbReference type="EnsemblPlants" id="TuG1812G0600000272.01.T01"/>
    </source>
</evidence>
<sequence length="116" mass="13014">MSMHSCIRMYTSYNLIKPKSPHDRTVKLLIAVKDDELLQRLPLLQTSVVSAATGIHVHAESMVAGMELSITGFVKNHIAYNQDTTTQTLMSHPKLSVRNLFSKHKTSNLQTYTKSS</sequence>
<reference evidence="2" key="1">
    <citation type="journal article" date="2013" name="Nature">
        <title>Draft genome of the wheat A-genome progenitor Triticum urartu.</title>
        <authorList>
            <person name="Ling H.Q."/>
            <person name="Zhao S."/>
            <person name="Liu D."/>
            <person name="Wang J."/>
            <person name="Sun H."/>
            <person name="Zhang C."/>
            <person name="Fan H."/>
            <person name="Li D."/>
            <person name="Dong L."/>
            <person name="Tao Y."/>
            <person name="Gao C."/>
            <person name="Wu H."/>
            <person name="Li Y."/>
            <person name="Cui Y."/>
            <person name="Guo X."/>
            <person name="Zheng S."/>
            <person name="Wang B."/>
            <person name="Yu K."/>
            <person name="Liang Q."/>
            <person name="Yang W."/>
            <person name="Lou X."/>
            <person name="Chen J."/>
            <person name="Feng M."/>
            <person name="Jian J."/>
            <person name="Zhang X."/>
            <person name="Luo G."/>
            <person name="Jiang Y."/>
            <person name="Liu J."/>
            <person name="Wang Z."/>
            <person name="Sha Y."/>
            <person name="Zhang B."/>
            <person name="Wu H."/>
            <person name="Tang D."/>
            <person name="Shen Q."/>
            <person name="Xue P."/>
            <person name="Zou S."/>
            <person name="Wang X."/>
            <person name="Liu X."/>
            <person name="Wang F."/>
            <person name="Yang Y."/>
            <person name="An X."/>
            <person name="Dong Z."/>
            <person name="Zhang K."/>
            <person name="Zhang X."/>
            <person name="Luo M.C."/>
            <person name="Dvorak J."/>
            <person name="Tong Y."/>
            <person name="Wang J."/>
            <person name="Yang H."/>
            <person name="Li Z."/>
            <person name="Wang D."/>
            <person name="Zhang A."/>
            <person name="Wang J."/>
        </authorList>
    </citation>
    <scope>NUCLEOTIDE SEQUENCE</scope>
    <source>
        <strain evidence="2">cv. G1812</strain>
    </source>
</reference>
<organism evidence="1 2">
    <name type="scientific">Triticum urartu</name>
    <name type="common">Red wild einkorn</name>
    <name type="synonym">Crithodium urartu</name>
    <dbReference type="NCBI Taxonomy" id="4572"/>
    <lineage>
        <taxon>Eukaryota</taxon>
        <taxon>Viridiplantae</taxon>
        <taxon>Streptophyta</taxon>
        <taxon>Embryophyta</taxon>
        <taxon>Tracheophyta</taxon>
        <taxon>Spermatophyta</taxon>
        <taxon>Magnoliopsida</taxon>
        <taxon>Liliopsida</taxon>
        <taxon>Poales</taxon>
        <taxon>Poaceae</taxon>
        <taxon>BOP clade</taxon>
        <taxon>Pooideae</taxon>
        <taxon>Triticodae</taxon>
        <taxon>Triticeae</taxon>
        <taxon>Triticinae</taxon>
        <taxon>Triticum</taxon>
    </lineage>
</organism>
<name>A0A8R7UMV0_TRIUA</name>
<evidence type="ECO:0000313" key="2">
    <source>
        <dbReference type="Proteomes" id="UP000015106"/>
    </source>
</evidence>
<dbReference type="Gramene" id="TuG1812G0600000272.01.T01">
    <property type="protein sequence ID" value="TuG1812G0600000272.01.T01"/>
    <property type="gene ID" value="TuG1812G0600000272.01"/>
</dbReference>
<reference evidence="1" key="3">
    <citation type="submission" date="2022-06" db="UniProtKB">
        <authorList>
            <consortium name="EnsemblPlants"/>
        </authorList>
    </citation>
    <scope>IDENTIFICATION</scope>
</reference>
<dbReference type="EnsemblPlants" id="TuG1812G0600000272.01.T01">
    <property type="protein sequence ID" value="TuG1812G0600000272.01.T01"/>
    <property type="gene ID" value="TuG1812G0600000272.01"/>
</dbReference>
<protein>
    <submittedName>
        <fullName evidence="1">Uncharacterized protein</fullName>
    </submittedName>
</protein>
<dbReference type="AlphaFoldDB" id="A0A8R7UMV0"/>
<dbReference type="Proteomes" id="UP000015106">
    <property type="component" value="Chromosome 6"/>
</dbReference>
<proteinExistence type="predicted"/>
<reference evidence="1" key="2">
    <citation type="submission" date="2018-03" db="EMBL/GenBank/DDBJ databases">
        <title>The Triticum urartu genome reveals the dynamic nature of wheat genome evolution.</title>
        <authorList>
            <person name="Ling H."/>
            <person name="Ma B."/>
            <person name="Shi X."/>
            <person name="Liu H."/>
            <person name="Dong L."/>
            <person name="Sun H."/>
            <person name="Cao Y."/>
            <person name="Gao Q."/>
            <person name="Zheng S."/>
            <person name="Li Y."/>
            <person name="Yu Y."/>
            <person name="Du H."/>
            <person name="Qi M."/>
            <person name="Li Y."/>
            <person name="Yu H."/>
            <person name="Cui Y."/>
            <person name="Wang N."/>
            <person name="Chen C."/>
            <person name="Wu H."/>
            <person name="Zhao Y."/>
            <person name="Zhang J."/>
            <person name="Li Y."/>
            <person name="Zhou W."/>
            <person name="Zhang B."/>
            <person name="Hu W."/>
            <person name="Eijk M."/>
            <person name="Tang J."/>
            <person name="Witsenboer H."/>
            <person name="Zhao S."/>
            <person name="Li Z."/>
            <person name="Zhang A."/>
            <person name="Wang D."/>
            <person name="Liang C."/>
        </authorList>
    </citation>
    <scope>NUCLEOTIDE SEQUENCE [LARGE SCALE GENOMIC DNA]</scope>
    <source>
        <strain evidence="1">cv. G1812</strain>
    </source>
</reference>
<accession>A0A8R7UMV0</accession>
<keyword evidence="2" id="KW-1185">Reference proteome</keyword>